<evidence type="ECO:0000256" key="1">
    <source>
        <dbReference type="SAM" id="MobiDB-lite"/>
    </source>
</evidence>
<dbReference type="EMBL" id="JACEIK010004279">
    <property type="protein sequence ID" value="MCD9644912.1"/>
    <property type="molecule type" value="Genomic_DNA"/>
</dbReference>
<feature type="region of interest" description="Disordered" evidence="1">
    <location>
        <begin position="162"/>
        <end position="184"/>
    </location>
</feature>
<dbReference type="Proteomes" id="UP000823775">
    <property type="component" value="Unassembled WGS sequence"/>
</dbReference>
<comment type="caution">
    <text evidence="2">The sequence shown here is derived from an EMBL/GenBank/DDBJ whole genome shotgun (WGS) entry which is preliminary data.</text>
</comment>
<name>A0ABS8VDF7_DATST</name>
<gene>
    <name evidence="2" type="ORF">HAX54_033438</name>
</gene>
<protein>
    <submittedName>
        <fullName evidence="2">Uncharacterized protein</fullName>
    </submittedName>
</protein>
<accession>A0ABS8VDF7</accession>
<reference evidence="2 3" key="1">
    <citation type="journal article" date="2021" name="BMC Genomics">
        <title>Datura genome reveals duplications of psychoactive alkaloid biosynthetic genes and high mutation rate following tissue culture.</title>
        <authorList>
            <person name="Rajewski A."/>
            <person name="Carter-House D."/>
            <person name="Stajich J."/>
            <person name="Litt A."/>
        </authorList>
    </citation>
    <scope>NUCLEOTIDE SEQUENCE [LARGE SCALE GENOMIC DNA]</scope>
    <source>
        <strain evidence="2">AR-01</strain>
    </source>
</reference>
<evidence type="ECO:0000313" key="3">
    <source>
        <dbReference type="Proteomes" id="UP000823775"/>
    </source>
</evidence>
<sequence>MQVWAWERVIPLQSLTRLARGNQHVPDIPQTALACKWTHRRVHQNEAQNVVGVIRDVLDSLMEGQVNRGYQQLAGRHEALVARGHERQHRLARTIEENPNISDEGRSIAQQFDVISVECMTVAFLGTRLSFNPEYAPPEETEQPPKVSTRCRRRYFIPTDDARCGEGETSQRLGRRRADQSLVY</sequence>
<organism evidence="2 3">
    <name type="scientific">Datura stramonium</name>
    <name type="common">Jimsonweed</name>
    <name type="synonym">Common thornapple</name>
    <dbReference type="NCBI Taxonomy" id="4076"/>
    <lineage>
        <taxon>Eukaryota</taxon>
        <taxon>Viridiplantae</taxon>
        <taxon>Streptophyta</taxon>
        <taxon>Embryophyta</taxon>
        <taxon>Tracheophyta</taxon>
        <taxon>Spermatophyta</taxon>
        <taxon>Magnoliopsida</taxon>
        <taxon>eudicotyledons</taxon>
        <taxon>Gunneridae</taxon>
        <taxon>Pentapetalae</taxon>
        <taxon>asterids</taxon>
        <taxon>lamiids</taxon>
        <taxon>Solanales</taxon>
        <taxon>Solanaceae</taxon>
        <taxon>Solanoideae</taxon>
        <taxon>Datureae</taxon>
        <taxon>Datura</taxon>
    </lineage>
</organism>
<keyword evidence="3" id="KW-1185">Reference proteome</keyword>
<evidence type="ECO:0000313" key="2">
    <source>
        <dbReference type="EMBL" id="MCD9644912.1"/>
    </source>
</evidence>
<proteinExistence type="predicted"/>